<dbReference type="InterPro" id="IPR025392">
    <property type="entry name" value="DUF4124"/>
</dbReference>
<dbReference type="Proteomes" id="UP000028073">
    <property type="component" value="Unassembled WGS sequence"/>
</dbReference>
<keyword evidence="5" id="KW-1185">Reference proteome</keyword>
<protein>
    <recommendedName>
        <fullName evidence="3">DUF4124 domain-containing protein</fullName>
    </recommendedName>
</protein>
<reference evidence="4 5" key="1">
    <citation type="submission" date="2014-06" db="EMBL/GenBank/DDBJ databases">
        <title>Whole Genome Sequences of Three Symbiotic Endozoicomonas Bacteria.</title>
        <authorList>
            <person name="Neave M.J."/>
            <person name="Apprill A."/>
            <person name="Voolstra C.R."/>
        </authorList>
    </citation>
    <scope>NUCLEOTIDE SEQUENCE [LARGE SCALE GENOMIC DNA]</scope>
    <source>
        <strain evidence="4 5">DSM 25634</strain>
    </source>
</reference>
<evidence type="ECO:0000256" key="2">
    <source>
        <dbReference type="SAM" id="SignalP"/>
    </source>
</evidence>
<dbReference type="EMBL" id="JOKH01000002">
    <property type="protein sequence ID" value="KEQ18158.1"/>
    <property type="molecule type" value="Genomic_DNA"/>
</dbReference>
<evidence type="ECO:0000313" key="4">
    <source>
        <dbReference type="EMBL" id="KEQ18158.1"/>
    </source>
</evidence>
<dbReference type="OrthoDB" id="7068596at2"/>
<name>A0A081NI85_9GAMM</name>
<evidence type="ECO:0000256" key="1">
    <source>
        <dbReference type="SAM" id="MobiDB-lite"/>
    </source>
</evidence>
<proteinExistence type="predicted"/>
<accession>A0A081NI85</accession>
<organism evidence="4 5">
    <name type="scientific">Endozoicomonas numazuensis</name>
    <dbReference type="NCBI Taxonomy" id="1137799"/>
    <lineage>
        <taxon>Bacteria</taxon>
        <taxon>Pseudomonadati</taxon>
        <taxon>Pseudomonadota</taxon>
        <taxon>Gammaproteobacteria</taxon>
        <taxon>Oceanospirillales</taxon>
        <taxon>Endozoicomonadaceae</taxon>
        <taxon>Endozoicomonas</taxon>
    </lineage>
</organism>
<dbReference type="RefSeq" id="WP_161787360.1">
    <property type="nucleotide sequence ID" value="NZ_JOKH01000002.1"/>
</dbReference>
<feature type="region of interest" description="Disordered" evidence="1">
    <location>
        <begin position="53"/>
        <end position="89"/>
    </location>
</feature>
<keyword evidence="2" id="KW-0732">Signal</keyword>
<gene>
    <name evidence="4" type="ORF">GZ78_11420</name>
</gene>
<comment type="caution">
    <text evidence="4">The sequence shown here is derived from an EMBL/GenBank/DDBJ whole genome shotgun (WGS) entry which is preliminary data.</text>
</comment>
<feature type="chain" id="PRO_5001760870" description="DUF4124 domain-containing protein" evidence="2">
    <location>
        <begin position="23"/>
        <end position="143"/>
    </location>
</feature>
<feature type="signal peptide" evidence="2">
    <location>
        <begin position="1"/>
        <end position="22"/>
    </location>
</feature>
<evidence type="ECO:0000313" key="5">
    <source>
        <dbReference type="Proteomes" id="UP000028073"/>
    </source>
</evidence>
<feature type="domain" description="DUF4124" evidence="3">
    <location>
        <begin position="19"/>
        <end position="78"/>
    </location>
</feature>
<sequence>MKSIHALILMLLTTSLNFPVQADRIFKWVDTNGTTHYSSKPPLPNIDTEIITSLDEPDESSENKLPVGVPSADSESTSQDPSQPDQNPEVLAYCKKLTEHLETLDSEDQVRLNKTDGSFEILGDEGRGRERDRIRQQMKKFCL</sequence>
<feature type="compositionally biased region" description="Polar residues" evidence="1">
    <location>
        <begin position="73"/>
        <end position="86"/>
    </location>
</feature>
<dbReference type="AlphaFoldDB" id="A0A081NI85"/>
<evidence type="ECO:0000259" key="3">
    <source>
        <dbReference type="Pfam" id="PF13511"/>
    </source>
</evidence>
<dbReference type="Pfam" id="PF13511">
    <property type="entry name" value="DUF4124"/>
    <property type="match status" value="1"/>
</dbReference>